<dbReference type="GeneID" id="25909523"/>
<evidence type="ECO:0000313" key="2">
    <source>
        <dbReference type="Proteomes" id="UP000054560"/>
    </source>
</evidence>
<keyword evidence="2" id="KW-1185">Reference proteome</keyword>
<dbReference type="EMBL" id="KQ242468">
    <property type="protein sequence ID" value="KNC78558.1"/>
    <property type="molecule type" value="Genomic_DNA"/>
</dbReference>
<organism evidence="1 2">
    <name type="scientific">Sphaeroforma arctica JP610</name>
    <dbReference type="NCBI Taxonomy" id="667725"/>
    <lineage>
        <taxon>Eukaryota</taxon>
        <taxon>Ichthyosporea</taxon>
        <taxon>Ichthyophonida</taxon>
        <taxon>Sphaeroforma</taxon>
    </lineage>
</organism>
<protein>
    <submittedName>
        <fullName evidence="1">Uncharacterized protein</fullName>
    </submittedName>
</protein>
<dbReference type="AlphaFoldDB" id="A0A0L0FRD8"/>
<gene>
    <name evidence="1" type="ORF">SARC_09019</name>
</gene>
<dbReference type="OrthoDB" id="2245799at2759"/>
<dbReference type="Proteomes" id="UP000054560">
    <property type="component" value="Unassembled WGS sequence"/>
</dbReference>
<evidence type="ECO:0000313" key="1">
    <source>
        <dbReference type="EMBL" id="KNC78558.1"/>
    </source>
</evidence>
<dbReference type="RefSeq" id="XP_014152460.1">
    <property type="nucleotide sequence ID" value="XM_014296985.1"/>
</dbReference>
<reference evidence="1 2" key="1">
    <citation type="submission" date="2011-02" db="EMBL/GenBank/DDBJ databases">
        <title>The Genome Sequence of Sphaeroforma arctica JP610.</title>
        <authorList>
            <consortium name="The Broad Institute Genome Sequencing Platform"/>
            <person name="Russ C."/>
            <person name="Cuomo C."/>
            <person name="Young S.K."/>
            <person name="Zeng Q."/>
            <person name="Gargeya S."/>
            <person name="Alvarado L."/>
            <person name="Berlin A."/>
            <person name="Chapman S.B."/>
            <person name="Chen Z."/>
            <person name="Freedman E."/>
            <person name="Gellesch M."/>
            <person name="Goldberg J."/>
            <person name="Griggs A."/>
            <person name="Gujja S."/>
            <person name="Heilman E."/>
            <person name="Heiman D."/>
            <person name="Howarth C."/>
            <person name="Mehta T."/>
            <person name="Neiman D."/>
            <person name="Pearson M."/>
            <person name="Roberts A."/>
            <person name="Saif S."/>
            <person name="Shea T."/>
            <person name="Shenoy N."/>
            <person name="Sisk P."/>
            <person name="Stolte C."/>
            <person name="Sykes S."/>
            <person name="White J."/>
            <person name="Yandava C."/>
            <person name="Burger G."/>
            <person name="Gray M.W."/>
            <person name="Holland P.W.H."/>
            <person name="King N."/>
            <person name="Lang F.B.F."/>
            <person name="Roger A.J."/>
            <person name="Ruiz-Trillo I."/>
            <person name="Haas B."/>
            <person name="Nusbaum C."/>
            <person name="Birren B."/>
        </authorList>
    </citation>
    <scope>NUCLEOTIDE SEQUENCE [LARGE SCALE GENOMIC DNA]</scope>
    <source>
        <strain evidence="1 2">JP610</strain>
    </source>
</reference>
<sequence>MDRSVVSKLYLSVKAQPGYIQLEQSDARVQRTGSTEVCVTNYGSKKTSNCFEVLVFPVRKSILLGMDILPYLGILIAGMINPLIPTDAKWEPLLTPHEEDLEHDQVGFRVSLWYLLDQNGQIPPDVHCNLPGSVVDIPNQKVKAKNIRHAKV</sequence>
<proteinExistence type="predicted"/>
<accession>A0A0L0FRD8</accession>
<name>A0A0L0FRD8_9EUKA</name>